<reference evidence="1 2" key="1">
    <citation type="journal article" date="2018" name="Sci. Rep.">
        <title>Genomic signatures of local adaptation to the degree of environmental predictability in rotifers.</title>
        <authorList>
            <person name="Franch-Gras L."/>
            <person name="Hahn C."/>
            <person name="Garcia-Roger E.M."/>
            <person name="Carmona M.J."/>
            <person name="Serra M."/>
            <person name="Gomez A."/>
        </authorList>
    </citation>
    <scope>NUCLEOTIDE SEQUENCE [LARGE SCALE GENOMIC DNA]</scope>
    <source>
        <strain evidence="1">HYR1</strain>
    </source>
</reference>
<organism evidence="1 2">
    <name type="scientific">Brachionus plicatilis</name>
    <name type="common">Marine rotifer</name>
    <name type="synonym">Brachionus muelleri</name>
    <dbReference type="NCBI Taxonomy" id="10195"/>
    <lineage>
        <taxon>Eukaryota</taxon>
        <taxon>Metazoa</taxon>
        <taxon>Spiralia</taxon>
        <taxon>Gnathifera</taxon>
        <taxon>Rotifera</taxon>
        <taxon>Eurotatoria</taxon>
        <taxon>Monogononta</taxon>
        <taxon>Pseudotrocha</taxon>
        <taxon>Ploima</taxon>
        <taxon>Brachionidae</taxon>
        <taxon>Brachionus</taxon>
    </lineage>
</organism>
<dbReference type="AlphaFoldDB" id="A0A3M7SRW4"/>
<name>A0A3M7SRW4_BRAPC</name>
<proteinExistence type="predicted"/>
<evidence type="ECO:0000313" key="1">
    <source>
        <dbReference type="EMBL" id="RNA38449.1"/>
    </source>
</evidence>
<evidence type="ECO:0000313" key="2">
    <source>
        <dbReference type="Proteomes" id="UP000276133"/>
    </source>
</evidence>
<sequence length="147" mass="17288">MKKKFCCINSSKPIELSIMTTTTLNIGINARERAHHRACEEDQNVYDEINGNQKGCDYGLSERIIINVSGLRFETQLKTNGLFNLFNYSTFQLFYSFSKSINLTRRNLSCIIQIILYECLNLKYVKSKNFWFDHFEHQKLIINFKLP</sequence>
<protein>
    <submittedName>
        <fullName evidence="1">Uncharacterized protein</fullName>
    </submittedName>
</protein>
<keyword evidence="2" id="KW-1185">Reference proteome</keyword>
<gene>
    <name evidence="1" type="ORF">BpHYR1_047556</name>
</gene>
<dbReference type="Proteomes" id="UP000276133">
    <property type="component" value="Unassembled WGS sequence"/>
</dbReference>
<dbReference type="EMBL" id="REGN01000870">
    <property type="protein sequence ID" value="RNA38449.1"/>
    <property type="molecule type" value="Genomic_DNA"/>
</dbReference>
<comment type="caution">
    <text evidence="1">The sequence shown here is derived from an EMBL/GenBank/DDBJ whole genome shotgun (WGS) entry which is preliminary data.</text>
</comment>
<accession>A0A3M7SRW4</accession>